<dbReference type="EMBL" id="CAMAPE010000008">
    <property type="protein sequence ID" value="CAH9072747.1"/>
    <property type="molecule type" value="Genomic_DNA"/>
</dbReference>
<comment type="caution">
    <text evidence="1">The sequence shown here is derived from an EMBL/GenBank/DDBJ whole genome shotgun (WGS) entry which is preliminary data.</text>
</comment>
<proteinExistence type="predicted"/>
<dbReference type="OrthoDB" id="443318at2759"/>
<sequence length="77" mass="8707">MLDSNMDPLLSTSSDLNTLMNGAIKTKLKIIPENIQWRRQSSVVFANMRGENMKPRISEVDLICATKGTEAWVQKLK</sequence>
<protein>
    <submittedName>
        <fullName evidence="1">Uncharacterized protein</fullName>
    </submittedName>
</protein>
<name>A0A9P0YRS2_CUSEU</name>
<dbReference type="AlphaFoldDB" id="A0A9P0YRS2"/>
<accession>A0A9P0YRS2</accession>
<feature type="non-terminal residue" evidence="1">
    <location>
        <position position="77"/>
    </location>
</feature>
<organism evidence="1 2">
    <name type="scientific">Cuscuta europaea</name>
    <name type="common">European dodder</name>
    <dbReference type="NCBI Taxonomy" id="41803"/>
    <lineage>
        <taxon>Eukaryota</taxon>
        <taxon>Viridiplantae</taxon>
        <taxon>Streptophyta</taxon>
        <taxon>Embryophyta</taxon>
        <taxon>Tracheophyta</taxon>
        <taxon>Spermatophyta</taxon>
        <taxon>Magnoliopsida</taxon>
        <taxon>eudicotyledons</taxon>
        <taxon>Gunneridae</taxon>
        <taxon>Pentapetalae</taxon>
        <taxon>asterids</taxon>
        <taxon>lamiids</taxon>
        <taxon>Solanales</taxon>
        <taxon>Convolvulaceae</taxon>
        <taxon>Cuscuteae</taxon>
        <taxon>Cuscuta</taxon>
        <taxon>Cuscuta subgen. Cuscuta</taxon>
    </lineage>
</organism>
<reference evidence="1" key="1">
    <citation type="submission" date="2022-07" db="EMBL/GenBank/DDBJ databases">
        <authorList>
            <person name="Macas J."/>
            <person name="Novak P."/>
            <person name="Neumann P."/>
        </authorList>
    </citation>
    <scope>NUCLEOTIDE SEQUENCE</scope>
</reference>
<gene>
    <name evidence="1" type="ORF">CEURO_LOCUS4504</name>
</gene>
<dbReference type="Proteomes" id="UP001152484">
    <property type="component" value="Unassembled WGS sequence"/>
</dbReference>
<dbReference type="SUPFAM" id="SSF53474">
    <property type="entry name" value="alpha/beta-Hydrolases"/>
    <property type="match status" value="1"/>
</dbReference>
<evidence type="ECO:0000313" key="2">
    <source>
        <dbReference type="Proteomes" id="UP001152484"/>
    </source>
</evidence>
<keyword evidence="2" id="KW-1185">Reference proteome</keyword>
<dbReference type="InterPro" id="IPR029058">
    <property type="entry name" value="AB_hydrolase_fold"/>
</dbReference>
<evidence type="ECO:0000313" key="1">
    <source>
        <dbReference type="EMBL" id="CAH9072747.1"/>
    </source>
</evidence>